<dbReference type="PANTHER" id="PTHR35526">
    <property type="entry name" value="ANTI-SIGMA-F FACTOR RSBW-RELATED"/>
    <property type="match status" value="1"/>
</dbReference>
<gene>
    <name evidence="3" type="ORF">J2S43_007944</name>
</gene>
<name>A0ABT9N6W3_9ACTN</name>
<dbReference type="PANTHER" id="PTHR35526:SF3">
    <property type="entry name" value="ANTI-SIGMA-F FACTOR RSBW"/>
    <property type="match status" value="1"/>
</dbReference>
<evidence type="ECO:0000313" key="4">
    <source>
        <dbReference type="Proteomes" id="UP001240984"/>
    </source>
</evidence>
<protein>
    <recommendedName>
        <fullName evidence="2">Histidine kinase/HSP90-like ATPase domain-containing protein</fullName>
    </recommendedName>
</protein>
<dbReference type="InterPro" id="IPR050267">
    <property type="entry name" value="Anti-sigma-factor_SerPK"/>
</dbReference>
<organism evidence="3 4">
    <name type="scientific">Catenuloplanes nepalensis</name>
    <dbReference type="NCBI Taxonomy" id="587533"/>
    <lineage>
        <taxon>Bacteria</taxon>
        <taxon>Bacillati</taxon>
        <taxon>Actinomycetota</taxon>
        <taxon>Actinomycetes</taxon>
        <taxon>Micromonosporales</taxon>
        <taxon>Micromonosporaceae</taxon>
        <taxon>Catenuloplanes</taxon>
    </lineage>
</organism>
<keyword evidence="1" id="KW-0418">Kinase</keyword>
<sequence>MTEPKRAPPPVVQDLFPLTGACLAARDIVTEACLCWGLPQVVAPASLIVSELAGNVVDHAGTIMTLKMTLLPDHLLLSMCDGSYLPPIPRRDTTAPSARGRGLLLIEAVSADWGYRLDAAGKTVWATLKITASPPAASPAG</sequence>
<dbReference type="RefSeq" id="WP_306838307.1">
    <property type="nucleotide sequence ID" value="NZ_JAUSRA010000001.1"/>
</dbReference>
<evidence type="ECO:0000313" key="3">
    <source>
        <dbReference type="EMBL" id="MDP9799432.1"/>
    </source>
</evidence>
<accession>A0ABT9N6W3</accession>
<evidence type="ECO:0000259" key="2">
    <source>
        <dbReference type="Pfam" id="PF13581"/>
    </source>
</evidence>
<dbReference type="Proteomes" id="UP001240984">
    <property type="component" value="Unassembled WGS sequence"/>
</dbReference>
<proteinExistence type="predicted"/>
<keyword evidence="1" id="KW-0723">Serine/threonine-protein kinase</keyword>
<dbReference type="Gene3D" id="3.30.565.10">
    <property type="entry name" value="Histidine kinase-like ATPase, C-terminal domain"/>
    <property type="match status" value="1"/>
</dbReference>
<keyword evidence="4" id="KW-1185">Reference proteome</keyword>
<reference evidence="3 4" key="1">
    <citation type="submission" date="2023-07" db="EMBL/GenBank/DDBJ databases">
        <title>Sequencing the genomes of 1000 actinobacteria strains.</title>
        <authorList>
            <person name="Klenk H.-P."/>
        </authorList>
    </citation>
    <scope>NUCLEOTIDE SEQUENCE [LARGE SCALE GENOMIC DNA]</scope>
    <source>
        <strain evidence="3 4">DSM 44710</strain>
    </source>
</reference>
<keyword evidence="1" id="KW-0808">Transferase</keyword>
<dbReference type="InterPro" id="IPR003594">
    <property type="entry name" value="HATPase_dom"/>
</dbReference>
<feature type="domain" description="Histidine kinase/HSP90-like ATPase" evidence="2">
    <location>
        <begin position="24"/>
        <end position="127"/>
    </location>
</feature>
<evidence type="ECO:0000256" key="1">
    <source>
        <dbReference type="ARBA" id="ARBA00022527"/>
    </source>
</evidence>
<dbReference type="EMBL" id="JAUSRA010000001">
    <property type="protein sequence ID" value="MDP9799432.1"/>
    <property type="molecule type" value="Genomic_DNA"/>
</dbReference>
<dbReference type="InterPro" id="IPR036890">
    <property type="entry name" value="HATPase_C_sf"/>
</dbReference>
<dbReference type="Pfam" id="PF13581">
    <property type="entry name" value="HATPase_c_2"/>
    <property type="match status" value="1"/>
</dbReference>
<comment type="caution">
    <text evidence="3">The sequence shown here is derived from an EMBL/GenBank/DDBJ whole genome shotgun (WGS) entry which is preliminary data.</text>
</comment>
<dbReference type="CDD" id="cd16936">
    <property type="entry name" value="HATPase_RsbW-like"/>
    <property type="match status" value="1"/>
</dbReference>